<sequence length="159" mass="18263">MKLSSSLVIATILCFTFSCNMDDNDFSQENLHGTWELSSYWEESELFLVQAYEFNEDGTFEHRVTARQQDSNIDFGYNSLTSGTYSLAGNKLSLEEKEFLTIPEESTVWYTGMDKLVGGDWNRETEITISLKERKSQLVLDFPCPPFAQCTGPITFYRK</sequence>
<feature type="domain" description="Lipocalin-like" evidence="2">
    <location>
        <begin position="31"/>
        <end position="96"/>
    </location>
</feature>
<organism evidence="3 4">
    <name type="scientific">Aquiflexum gelatinilyticum</name>
    <dbReference type="NCBI Taxonomy" id="2961943"/>
    <lineage>
        <taxon>Bacteria</taxon>
        <taxon>Pseudomonadati</taxon>
        <taxon>Bacteroidota</taxon>
        <taxon>Cytophagia</taxon>
        <taxon>Cytophagales</taxon>
        <taxon>Cyclobacteriaceae</taxon>
        <taxon>Aquiflexum</taxon>
    </lineage>
</organism>
<accession>A0A9X2P4V7</accession>
<dbReference type="InterPro" id="IPR024311">
    <property type="entry name" value="Lipocalin-like"/>
</dbReference>
<comment type="caution">
    <text evidence="3">The sequence shown here is derived from an EMBL/GenBank/DDBJ whole genome shotgun (WGS) entry which is preliminary data.</text>
</comment>
<dbReference type="PROSITE" id="PS51257">
    <property type="entry name" value="PROKAR_LIPOPROTEIN"/>
    <property type="match status" value="1"/>
</dbReference>
<proteinExistence type="predicted"/>
<evidence type="ECO:0000256" key="1">
    <source>
        <dbReference type="SAM" id="SignalP"/>
    </source>
</evidence>
<gene>
    <name evidence="3" type="ORF">NU887_04325</name>
</gene>
<evidence type="ECO:0000313" key="3">
    <source>
        <dbReference type="EMBL" id="MCR9014248.1"/>
    </source>
</evidence>
<dbReference type="Proteomes" id="UP001142175">
    <property type="component" value="Unassembled WGS sequence"/>
</dbReference>
<dbReference type="Pfam" id="PF13648">
    <property type="entry name" value="Lipocalin_4"/>
    <property type="match status" value="1"/>
</dbReference>
<evidence type="ECO:0000259" key="2">
    <source>
        <dbReference type="Pfam" id="PF13648"/>
    </source>
</evidence>
<feature type="signal peptide" evidence="1">
    <location>
        <begin position="1"/>
        <end position="21"/>
    </location>
</feature>
<dbReference type="EMBL" id="JANSUY010000002">
    <property type="protein sequence ID" value="MCR9014248.1"/>
    <property type="molecule type" value="Genomic_DNA"/>
</dbReference>
<dbReference type="RefSeq" id="WP_258422133.1">
    <property type="nucleotide sequence ID" value="NZ_JANAEZ010000007.1"/>
</dbReference>
<feature type="chain" id="PRO_5040941812" description="Lipocalin-like domain-containing protein" evidence="1">
    <location>
        <begin position="22"/>
        <end position="159"/>
    </location>
</feature>
<keyword evidence="4" id="KW-1185">Reference proteome</keyword>
<name>A0A9X2P4V7_9BACT</name>
<dbReference type="AlphaFoldDB" id="A0A9X2P4V7"/>
<evidence type="ECO:0000313" key="4">
    <source>
        <dbReference type="Proteomes" id="UP001142175"/>
    </source>
</evidence>
<protein>
    <recommendedName>
        <fullName evidence="2">Lipocalin-like domain-containing protein</fullName>
    </recommendedName>
</protein>
<reference evidence="3" key="1">
    <citation type="submission" date="2022-08" db="EMBL/GenBank/DDBJ databases">
        <authorList>
            <person name="Zhang D."/>
        </authorList>
    </citation>
    <scope>NUCLEOTIDE SEQUENCE</scope>
    <source>
        <strain evidence="3">XJ19-11</strain>
    </source>
</reference>
<keyword evidence="1" id="KW-0732">Signal</keyword>